<dbReference type="InterPro" id="IPR029060">
    <property type="entry name" value="PIN-like_dom_sf"/>
</dbReference>
<dbReference type="Proteomes" id="UP000070107">
    <property type="component" value="Unassembled WGS sequence"/>
</dbReference>
<dbReference type="CDD" id="cd18692">
    <property type="entry name" value="PIN_VapC-like"/>
    <property type="match status" value="1"/>
</dbReference>
<reference evidence="2 3" key="1">
    <citation type="submission" date="2015-11" db="EMBL/GenBank/DDBJ databases">
        <title>Draft genome sequence of Paramesorhizobium deserti A-3-E, a strain highly resistant to diverse beta-lactam antibiotics.</title>
        <authorList>
            <person name="Lv R."/>
            <person name="Yang X."/>
            <person name="Fang N."/>
            <person name="Guo J."/>
            <person name="Luo X."/>
            <person name="Peng F."/>
            <person name="Yang R."/>
            <person name="Cui Y."/>
            <person name="Fang C."/>
            <person name="Song Y."/>
        </authorList>
    </citation>
    <scope>NUCLEOTIDE SEQUENCE [LARGE SCALE GENOMIC DNA]</scope>
    <source>
        <strain evidence="2 3">A-3-E</strain>
    </source>
</reference>
<dbReference type="OrthoDB" id="163436at2"/>
<keyword evidence="3" id="KW-1185">Reference proteome</keyword>
<evidence type="ECO:0000313" key="3">
    <source>
        <dbReference type="Proteomes" id="UP000070107"/>
    </source>
</evidence>
<dbReference type="InterPro" id="IPR004873">
    <property type="entry name" value="BURP_dom"/>
</dbReference>
<name>A0A135HU56_9HYPH</name>
<protein>
    <recommendedName>
        <fullName evidence="1">BURP domain-containing protein</fullName>
    </recommendedName>
</protein>
<dbReference type="EMBL" id="LNTU01000023">
    <property type="protein sequence ID" value="KXF76724.1"/>
    <property type="molecule type" value="Genomic_DNA"/>
</dbReference>
<accession>A0A135HU56</accession>
<organism evidence="2 3">
    <name type="scientific">Paramesorhizobium deserti</name>
    <dbReference type="NCBI Taxonomy" id="1494590"/>
    <lineage>
        <taxon>Bacteria</taxon>
        <taxon>Pseudomonadati</taxon>
        <taxon>Pseudomonadota</taxon>
        <taxon>Alphaproteobacteria</taxon>
        <taxon>Hyphomicrobiales</taxon>
        <taxon>Phyllobacteriaceae</taxon>
        <taxon>Paramesorhizobium</taxon>
    </lineage>
</organism>
<proteinExistence type="predicted"/>
<dbReference type="InterPro" id="IPR002716">
    <property type="entry name" value="PIN_dom"/>
</dbReference>
<dbReference type="PROSITE" id="PS51277">
    <property type="entry name" value="BURP"/>
    <property type="match status" value="1"/>
</dbReference>
<feature type="domain" description="BURP" evidence="1">
    <location>
        <begin position="117"/>
        <end position="148"/>
    </location>
</feature>
<gene>
    <name evidence="2" type="ORF">ATN84_11865</name>
</gene>
<dbReference type="STRING" id="1494590.ATN84_11865"/>
<sequence>MPGVKVFVDTNVLLYIHDRKNPDKRERARAWLEILALQDRAQINLQVLNELTYVFLRKKWFDSPTIAFAIVDQFAAFGDRPLDQADVECARTLHMKTAYSWWDCLLLASAIELKCRYFLSEDLHDGHAIEGLTIVNPFLHRAGDILPL</sequence>
<evidence type="ECO:0000259" key="1">
    <source>
        <dbReference type="PROSITE" id="PS51277"/>
    </source>
</evidence>
<dbReference type="Pfam" id="PF01850">
    <property type="entry name" value="PIN"/>
    <property type="match status" value="1"/>
</dbReference>
<dbReference type="AlphaFoldDB" id="A0A135HU56"/>
<dbReference type="SUPFAM" id="SSF88723">
    <property type="entry name" value="PIN domain-like"/>
    <property type="match status" value="1"/>
</dbReference>
<comment type="caution">
    <text evidence="2">The sequence shown here is derived from an EMBL/GenBank/DDBJ whole genome shotgun (WGS) entry which is preliminary data.</text>
</comment>
<evidence type="ECO:0000313" key="2">
    <source>
        <dbReference type="EMBL" id="KXF76724.1"/>
    </source>
</evidence>
<dbReference type="Gene3D" id="3.40.50.1010">
    <property type="entry name" value="5'-nuclease"/>
    <property type="match status" value="1"/>
</dbReference>
<dbReference type="RefSeq" id="WP_068882295.1">
    <property type="nucleotide sequence ID" value="NZ_LNTU01000023.1"/>
</dbReference>